<sequence length="302" mass="31107">MESRVLITGAGGFVGSALSTGFAALGWQVTAMDIGFDSHTADRLCGCELISVDLGSTAAPDLPRFDLVIHAAALTTDAEALGITPAEHLARNIQPLLAVTQMAALCPPGAFVFLSSSGVFDGTEGCPDLTDRCLPAGLAPYAAAKRTGELLAVSALAGSCAVHVLRLGYIYGPDEVSRPSRARVSVVAAMIAAARAGQPLPLRSDDPRRDWTFAPDLAPAIAALVAAPAARGPLHFGSTHILHDSALAALIARHFGTLRLSRVASTGAKPPMVASSIPALCGFRWTPLEEGIAALCRQEVAA</sequence>
<evidence type="ECO:0000259" key="1">
    <source>
        <dbReference type="Pfam" id="PF01370"/>
    </source>
</evidence>
<accession>A0A6B3RKN5</accession>
<comment type="caution">
    <text evidence="2">The sequence shown here is derived from an EMBL/GenBank/DDBJ whole genome shotgun (WGS) entry which is preliminary data.</text>
</comment>
<dbReference type="AlphaFoldDB" id="A0A6B3RKN5"/>
<proteinExistence type="predicted"/>
<keyword evidence="3" id="KW-1185">Reference proteome</keyword>
<dbReference type="UniPathway" id="UPA00124"/>
<dbReference type="CDD" id="cd08946">
    <property type="entry name" value="SDR_e"/>
    <property type="match status" value="1"/>
</dbReference>
<dbReference type="PANTHER" id="PTHR43245">
    <property type="entry name" value="BIFUNCTIONAL POLYMYXIN RESISTANCE PROTEIN ARNA"/>
    <property type="match status" value="1"/>
</dbReference>
<dbReference type="GO" id="GO:0019305">
    <property type="term" value="P:dTDP-rhamnose biosynthetic process"/>
    <property type="evidence" value="ECO:0007669"/>
    <property type="project" value="UniProtKB-UniPathway"/>
</dbReference>
<dbReference type="SUPFAM" id="SSF51735">
    <property type="entry name" value="NAD(P)-binding Rossmann-fold domains"/>
    <property type="match status" value="1"/>
</dbReference>
<dbReference type="InterPro" id="IPR050177">
    <property type="entry name" value="Lipid_A_modif_metabolic_enz"/>
</dbReference>
<dbReference type="EMBL" id="JAAIKE010000003">
    <property type="protein sequence ID" value="NEX46627.1"/>
    <property type="molecule type" value="Genomic_DNA"/>
</dbReference>
<name>A0A6B3RKN5_9RHOB</name>
<gene>
    <name evidence="2" type="ORF">G3572_10455</name>
</gene>
<dbReference type="InterPro" id="IPR036291">
    <property type="entry name" value="NAD(P)-bd_dom_sf"/>
</dbReference>
<dbReference type="InterPro" id="IPR001509">
    <property type="entry name" value="Epimerase_deHydtase"/>
</dbReference>
<protein>
    <submittedName>
        <fullName evidence="2">SDR family oxidoreductase</fullName>
    </submittedName>
</protein>
<dbReference type="Gene3D" id="3.40.50.720">
    <property type="entry name" value="NAD(P)-binding Rossmann-like Domain"/>
    <property type="match status" value="1"/>
</dbReference>
<dbReference type="PANTHER" id="PTHR43245:SF23">
    <property type="entry name" value="NAD(P)-BINDING DOMAIN-CONTAINING PROTEIN"/>
    <property type="match status" value="1"/>
</dbReference>
<organism evidence="2 3">
    <name type="scientific">Pseudotabrizicola algicola</name>
    <dbReference type="NCBI Taxonomy" id="2709381"/>
    <lineage>
        <taxon>Bacteria</taxon>
        <taxon>Pseudomonadati</taxon>
        <taxon>Pseudomonadota</taxon>
        <taxon>Alphaproteobacteria</taxon>
        <taxon>Rhodobacterales</taxon>
        <taxon>Paracoccaceae</taxon>
        <taxon>Pseudotabrizicola</taxon>
    </lineage>
</organism>
<reference evidence="2 3" key="1">
    <citation type="submission" date="2020-02" db="EMBL/GenBank/DDBJ databases">
        <title>Rhodobacter algicola sp. nov., isolated from microalga culture.</title>
        <authorList>
            <person name="Park C.-Y."/>
        </authorList>
    </citation>
    <scope>NUCLEOTIDE SEQUENCE [LARGE SCALE GENOMIC DNA]</scope>
    <source>
        <strain evidence="2 3">ETT8</strain>
    </source>
</reference>
<dbReference type="Pfam" id="PF01370">
    <property type="entry name" value="Epimerase"/>
    <property type="match status" value="1"/>
</dbReference>
<dbReference type="Proteomes" id="UP000481421">
    <property type="component" value="Unassembled WGS sequence"/>
</dbReference>
<evidence type="ECO:0000313" key="2">
    <source>
        <dbReference type="EMBL" id="NEX46627.1"/>
    </source>
</evidence>
<evidence type="ECO:0000313" key="3">
    <source>
        <dbReference type="Proteomes" id="UP000481421"/>
    </source>
</evidence>
<feature type="domain" description="NAD-dependent epimerase/dehydratase" evidence="1">
    <location>
        <begin position="5"/>
        <end position="230"/>
    </location>
</feature>